<feature type="transmembrane region" description="Helical" evidence="11">
    <location>
        <begin position="78"/>
        <end position="103"/>
    </location>
</feature>
<evidence type="ECO:0000256" key="9">
    <source>
        <dbReference type="SAM" id="Coils"/>
    </source>
</evidence>
<evidence type="ECO:0000313" key="14">
    <source>
        <dbReference type="Proteomes" id="UP001152320"/>
    </source>
</evidence>
<protein>
    <submittedName>
        <fullName evidence="13">cGMP-gated cation channel alpha-1</fullName>
    </submittedName>
</protein>
<proteinExistence type="predicted"/>
<feature type="compositionally biased region" description="Low complexity" evidence="10">
    <location>
        <begin position="1638"/>
        <end position="1661"/>
    </location>
</feature>
<evidence type="ECO:0000256" key="8">
    <source>
        <dbReference type="ARBA" id="ARBA00023303"/>
    </source>
</evidence>
<dbReference type="FunFam" id="2.60.120.10:FF:000057">
    <property type="entry name" value="Cyclic nucleotide-binding domain protein"/>
    <property type="match status" value="2"/>
</dbReference>
<feature type="transmembrane region" description="Helical" evidence="11">
    <location>
        <begin position="124"/>
        <end position="144"/>
    </location>
</feature>
<dbReference type="SUPFAM" id="SSF51206">
    <property type="entry name" value="cAMP-binding domain-like"/>
    <property type="match status" value="4"/>
</dbReference>
<feature type="transmembrane region" description="Helical" evidence="11">
    <location>
        <begin position="652"/>
        <end position="677"/>
    </location>
</feature>
<dbReference type="InterPro" id="IPR018490">
    <property type="entry name" value="cNMP-bd_dom_sf"/>
</dbReference>
<dbReference type="SMART" id="SM00100">
    <property type="entry name" value="cNMP"/>
    <property type="match status" value="4"/>
</dbReference>
<dbReference type="PROSITE" id="PS00888">
    <property type="entry name" value="CNMP_BINDING_1"/>
    <property type="match status" value="2"/>
</dbReference>
<feature type="domain" description="Cyclic nucleotide-binding" evidence="12">
    <location>
        <begin position="965"/>
        <end position="1082"/>
    </location>
</feature>
<keyword evidence="6 11" id="KW-0472">Membrane</keyword>
<dbReference type="Gene3D" id="1.10.287.70">
    <property type="match status" value="4"/>
</dbReference>
<organism evidence="13 14">
    <name type="scientific">Holothuria leucospilota</name>
    <name type="common">Black long sea cucumber</name>
    <name type="synonym">Mertensiothuria leucospilota</name>
    <dbReference type="NCBI Taxonomy" id="206669"/>
    <lineage>
        <taxon>Eukaryota</taxon>
        <taxon>Metazoa</taxon>
        <taxon>Echinodermata</taxon>
        <taxon>Eleutherozoa</taxon>
        <taxon>Echinozoa</taxon>
        <taxon>Holothuroidea</taxon>
        <taxon>Aspidochirotacea</taxon>
        <taxon>Aspidochirotida</taxon>
        <taxon>Holothuriidae</taxon>
        <taxon>Holothuria</taxon>
    </lineage>
</organism>
<dbReference type="InterPro" id="IPR050866">
    <property type="entry name" value="CNG_cation_channel"/>
</dbReference>
<dbReference type="GO" id="GO:0005221">
    <property type="term" value="F:intracellularly cyclic nucleotide-activated monoatomic cation channel activity"/>
    <property type="evidence" value="ECO:0007669"/>
    <property type="project" value="InterPro"/>
</dbReference>
<gene>
    <name evidence="13" type="ORF">HOLleu_02619</name>
</gene>
<dbReference type="InterPro" id="IPR005821">
    <property type="entry name" value="Ion_trans_dom"/>
</dbReference>
<feature type="transmembrane region" description="Helical" evidence="11">
    <location>
        <begin position="1788"/>
        <end position="1808"/>
    </location>
</feature>
<feature type="transmembrane region" description="Helical" evidence="11">
    <location>
        <begin position="1868"/>
        <end position="1893"/>
    </location>
</feature>
<evidence type="ECO:0000259" key="12">
    <source>
        <dbReference type="PROSITE" id="PS50042"/>
    </source>
</evidence>
<evidence type="ECO:0000256" key="3">
    <source>
        <dbReference type="ARBA" id="ARBA00022692"/>
    </source>
</evidence>
<dbReference type="PRINTS" id="PR01463">
    <property type="entry name" value="EAGCHANLFMLY"/>
</dbReference>
<dbReference type="FunFam" id="1.10.287.70:FF:000123">
    <property type="entry name" value="Potassium channel KAT3"/>
    <property type="match status" value="1"/>
</dbReference>
<dbReference type="Pfam" id="PF00520">
    <property type="entry name" value="Ion_trans"/>
    <property type="match status" value="4"/>
</dbReference>
<feature type="transmembrane region" description="Helical" evidence="11">
    <location>
        <begin position="1373"/>
        <end position="1392"/>
    </location>
</feature>
<feature type="transmembrane region" description="Helical" evidence="11">
    <location>
        <begin position="619"/>
        <end position="640"/>
    </location>
</feature>
<feature type="compositionally biased region" description="Low complexity" evidence="10">
    <location>
        <begin position="1688"/>
        <end position="1712"/>
    </location>
</feature>
<dbReference type="InterPro" id="IPR014710">
    <property type="entry name" value="RmlC-like_jellyroll"/>
</dbReference>
<evidence type="ECO:0000256" key="10">
    <source>
        <dbReference type="SAM" id="MobiDB-lite"/>
    </source>
</evidence>
<keyword evidence="9" id="KW-0175">Coiled coil</keyword>
<keyword evidence="3 11" id="KW-0812">Transmembrane</keyword>
<dbReference type="OrthoDB" id="415460at2759"/>
<feature type="transmembrane region" description="Helical" evidence="11">
    <location>
        <begin position="1404"/>
        <end position="1429"/>
    </location>
</feature>
<evidence type="ECO:0000256" key="5">
    <source>
        <dbReference type="ARBA" id="ARBA00023065"/>
    </source>
</evidence>
<evidence type="ECO:0000256" key="7">
    <source>
        <dbReference type="ARBA" id="ARBA00023286"/>
    </source>
</evidence>
<feature type="transmembrane region" description="Helical" evidence="11">
    <location>
        <begin position="1927"/>
        <end position="1945"/>
    </location>
</feature>
<dbReference type="Gene3D" id="1.10.287.630">
    <property type="entry name" value="Helix hairpin bin"/>
    <property type="match status" value="4"/>
</dbReference>
<dbReference type="PROSITE" id="PS00889">
    <property type="entry name" value="CNMP_BINDING_2"/>
    <property type="match status" value="2"/>
</dbReference>
<dbReference type="InterPro" id="IPR003938">
    <property type="entry name" value="K_chnl_volt-dep_EAG/ELK/ERG"/>
</dbReference>
<dbReference type="InterPro" id="IPR000595">
    <property type="entry name" value="cNMP-bd_dom"/>
</dbReference>
<dbReference type="PROSITE" id="PS50042">
    <property type="entry name" value="CNMP_BINDING_3"/>
    <property type="match status" value="4"/>
</dbReference>
<reference evidence="13" key="1">
    <citation type="submission" date="2021-10" db="EMBL/GenBank/DDBJ databases">
        <title>Tropical sea cucumber genome reveals ecological adaptation and Cuvierian tubules defense mechanism.</title>
        <authorList>
            <person name="Chen T."/>
        </authorList>
    </citation>
    <scope>NUCLEOTIDE SEQUENCE</scope>
    <source>
        <strain evidence="13">Nanhai2018</strain>
        <tissue evidence="13">Muscle</tissue>
    </source>
</reference>
<dbReference type="GO" id="GO:0044877">
    <property type="term" value="F:protein-containing complex binding"/>
    <property type="evidence" value="ECO:0007669"/>
    <property type="project" value="TreeGrafter"/>
</dbReference>
<evidence type="ECO:0000256" key="1">
    <source>
        <dbReference type="ARBA" id="ARBA00004141"/>
    </source>
</evidence>
<keyword evidence="4 11" id="KW-1133">Transmembrane helix</keyword>
<feature type="transmembrane region" description="Helical" evidence="11">
    <location>
        <begin position="860"/>
        <end position="884"/>
    </location>
</feature>
<dbReference type="Gene3D" id="2.60.120.10">
    <property type="entry name" value="Jelly Rolls"/>
    <property type="match status" value="4"/>
</dbReference>
<keyword evidence="2" id="KW-0813">Transport</keyword>
<name>A0A9Q1HKZ6_HOLLE</name>
<feature type="transmembrane region" description="Helical" evidence="11">
    <location>
        <begin position="189"/>
        <end position="208"/>
    </location>
</feature>
<accession>A0A9Q1HKZ6</accession>
<dbReference type="SUPFAM" id="SSF81324">
    <property type="entry name" value="Voltage-gated potassium channels"/>
    <property type="match status" value="4"/>
</dbReference>
<dbReference type="GO" id="GO:0016020">
    <property type="term" value="C:membrane"/>
    <property type="evidence" value="ECO:0007669"/>
    <property type="project" value="UniProtKB-SubCell"/>
</dbReference>
<dbReference type="FunFam" id="1.10.287.630:FF:000001">
    <property type="entry name" value="Cyclic nucleotide-gated channel alpha 3"/>
    <property type="match status" value="2"/>
</dbReference>
<keyword evidence="8" id="KW-0407">Ion channel</keyword>
<dbReference type="Proteomes" id="UP001152320">
    <property type="component" value="Chromosome 1"/>
</dbReference>
<dbReference type="GO" id="GO:0005249">
    <property type="term" value="F:voltage-gated potassium channel activity"/>
    <property type="evidence" value="ECO:0007669"/>
    <property type="project" value="InterPro"/>
</dbReference>
<feature type="region of interest" description="Disordered" evidence="10">
    <location>
        <begin position="1"/>
        <end position="27"/>
    </location>
</feature>
<sequence length="2246" mass="255390">MAAREPESVTLEVDENDVSRSSSEGARRDSVAYGKTFQHFLNPNSSRMRSWESFVIFTIIVGICLELFQVAFSTEFYIIWVLVYLFDLVFLVDIILHFFLGYMKDGILITDKTKLRSHYLRTNFPFDVFTILPIDLLVLIIPGVGAPNIMRNLAIYRCVTRVVRAVRIPAFFEKRESQLGTNTALVRTLRYSVFAGLVIHTTAALWYMMVCTPRHDQSPDCTRSSEGWARSLTGANLTDENALDSYVISLYWSVATVTSTGYGDISAVNELEKIYSVIAMIVGIGVFFGLILGGMASMLTNFDAQRANYWHRFTVIKDTLRDQEVPEGLQKQVVGYYEYLWVRKTGATDDSLINILPLTFHAEVSLSGTKYILDKAPMFKGLSDGFLRMLSLEIKPALYLPNQTIACRNEICHNMYYIQRGEVEVLAEDDYTILGSLRHGKLFGEVSLIFSMPRTNTIQAASHCDLMVLEKGDLQKVLLHYPEVAKKLQRIAEMRCDAVGHLQERVRAGEGIIPACKSLKRLKGAGMKVLPPINPSSVHKLKSMETFDIEEDEKEWVTVHRGSVVMQTSVSKGQSRNTSHGPARKHPTRFGRYLTICWDELRTRVIDTVILPDSSFAKWWEFFVLFVTLIIAFVYPYCASFIGQKPIVNQSLILLTVMYIMDFILLFDIIFHLRTAVVTPNGTDRDFDSIREHYVKSWGFVLDVLAIIPLDLFCLLYAPESEERIKALYLLSLNRLIKFWRVPNYIKKLEGDLGVNIGNIRFLKFIIYISLSSHWFSCLWYLVACRHTGDCQKDLWNQTSNFVFNIKGSSTSSTSPSSSSSQAESSAVEKYIISLYWAAATMTSTGYGDISAHTTIGRSIALGAMLVGLLLYGYCLSSIAATLANKDTPRVRFQEKLFVVQEFMKDHGVSPELMQSVVSYLSLVFRRHRGQSIPGGPRLMRDMPIQLQQDIAYNDAQETLGKVPLFKDCDSGFLRQLSLQTHAYLFMPGDIVVYEGDMGREMYFIRRGTCEVMSKDMKRVTSTIGPGQYFGEVGLIFGDYRTATVRAASYCEVLMLTRADLDEALKDFPLIAKQFKEAASNREHLLELKSASQRQDDLEEIQDTDDLEADTSVEATSHRKTDASVKVFNKYSDDYLEPFKHYSPFTRLFLKLLMSRVFLPSGRYFQLWEGFRVALSILSIFTVTIQAGFLHMSPAFWIINYILDVIFYIDMYLKFHSAFFNENKVLVTHPLSTAKHYFKTNFLIDLVACFPTELIAYCFIRNIDGYALHTYAVVRLNRLIQFYRVPLAFNYLESGVEISTGNIRKWKFFFYLVLFMHILACVWYFNACPPLFKRVPDTNLSSLGLIETNSHYCRNTSWTSGIESFDFYNDTIVTQYFISLYWAAATGASVGYGDIVAKTQSEMVLALFAMILGIVFFGYIIASVAASLANADAQRARYQEKLTAIQRYLKDNGVEKGLSQRVLDYYNYMWLRTKGVDTDSLFDGLPLSLKADVSLSLYQHMINNVPLFQNTEVGFQKMLAMCIKPVYYLAKEYVVKKHDFGKEMFFIHRGAVDVVSEDGQIVFDTMQAGRFFGEISLVYSCPRTASIRAQTNCDCFVLTKEDLDEVLTHYPSIKVQINQVAEERISAVRKRSDAKDLSNSNNNSMKGSSAANSSKNSLANSDSKEPSSAATSPPAERHEPSSPPASPATPVSSTSSTNNTNVAPSPNTNNNNDAKTKADGGNSQNGKARGGEESNDQAVSDSDGDHPAVAIRQPFPLCCFMGNKNYVETILRTNHFVLPPDSKFVHNLSRLTCALAFCLTWTIIYQFAFQSQSPWFMVFSYLCEVVFLFEIYIKFHVSCADEYGELEKNFNKVYTFYLKKRTGFQLDLVAALPLDIFALCFPSNIRFLTYTILRWIHLLRLWRVSEFFENWEKELNINMLQVRLTKTFVLVVVIIHFFASFWYVIACPPWFDKSERCIAGSWATEANYTSDTNEFTRYWDCLYWAVATLTSTGYGDLHAYSLIEMIVASLVMVIGQLLNGSVLGNIASTLANEEAGRVEYEERLDAVKEQMKDMKLNSKLRNRVISYFDYLWMRNKGVDQYTLLRDAPPCLQAELALYINERHLTKVPIFKDAEASFFRSLTLMLRPVLITPNDYIVRQGDVGDEMYFIHRGTVEVMDENNLQKVAQVLHEGDHFDDINLLYDVPRRTSVRACTHVNLQALSVHDLKQVLEQFPSVEEQVRSIGKSLYGDYAASVNAPEHFTKKLS</sequence>
<feature type="transmembrane region" description="Helical" evidence="11">
    <location>
        <begin position="697"/>
        <end position="718"/>
    </location>
</feature>
<feature type="transmembrane region" description="Helical" evidence="11">
    <location>
        <begin position="1308"/>
        <end position="1325"/>
    </location>
</feature>
<feature type="transmembrane region" description="Helical" evidence="11">
    <location>
        <begin position="1195"/>
        <end position="1213"/>
    </location>
</feature>
<evidence type="ECO:0000256" key="2">
    <source>
        <dbReference type="ARBA" id="ARBA00022448"/>
    </source>
</evidence>
<keyword evidence="5" id="KW-0406">Ion transport</keyword>
<feature type="transmembrane region" description="Helical" evidence="11">
    <location>
        <begin position="274"/>
        <end position="299"/>
    </location>
</feature>
<comment type="subcellular location">
    <subcellularLocation>
        <location evidence="1">Membrane</location>
        <topology evidence="1">Multi-pass membrane protein</topology>
    </subcellularLocation>
</comment>
<feature type="transmembrane region" description="Helical" evidence="11">
    <location>
        <begin position="1815"/>
        <end position="1833"/>
    </location>
</feature>
<dbReference type="CDD" id="cd00038">
    <property type="entry name" value="CAP_ED"/>
    <property type="match status" value="4"/>
</dbReference>
<feature type="coiled-coil region" evidence="9">
    <location>
        <begin position="2030"/>
        <end position="2057"/>
    </location>
</feature>
<feature type="domain" description="Cyclic nucleotide-binding" evidence="12">
    <location>
        <begin position="2109"/>
        <end position="2210"/>
    </location>
</feature>
<keyword evidence="7" id="KW-1071">Ligand-gated ion channel</keyword>
<feature type="domain" description="Cyclic nucleotide-binding" evidence="12">
    <location>
        <begin position="378"/>
        <end position="488"/>
    </location>
</feature>
<dbReference type="InterPro" id="IPR018488">
    <property type="entry name" value="cNMP-bd_CS"/>
</dbReference>
<feature type="domain" description="Cyclic nucleotide-binding" evidence="12">
    <location>
        <begin position="1507"/>
        <end position="1607"/>
    </location>
</feature>
<evidence type="ECO:0000313" key="13">
    <source>
        <dbReference type="EMBL" id="KAJ8049740.1"/>
    </source>
</evidence>
<feature type="transmembrane region" description="Helical" evidence="11">
    <location>
        <begin position="765"/>
        <end position="783"/>
    </location>
</feature>
<dbReference type="PANTHER" id="PTHR45638:SF19">
    <property type="entry name" value="CYCLIC NUCLEOTIDE-BINDING DOMAIN-CONTAINING PROTEIN"/>
    <property type="match status" value="1"/>
</dbReference>
<feature type="region of interest" description="Disordered" evidence="10">
    <location>
        <begin position="1629"/>
        <end position="1746"/>
    </location>
</feature>
<dbReference type="PANTHER" id="PTHR45638">
    <property type="entry name" value="CYCLIC NUCLEOTIDE-GATED CATION CHANNEL SUBUNIT A"/>
    <property type="match status" value="1"/>
</dbReference>
<dbReference type="Pfam" id="PF00027">
    <property type="entry name" value="cNMP_binding"/>
    <property type="match status" value="4"/>
</dbReference>
<keyword evidence="14" id="KW-1185">Reference proteome</keyword>
<evidence type="ECO:0000256" key="11">
    <source>
        <dbReference type="SAM" id="Phobius"/>
    </source>
</evidence>
<feature type="transmembrane region" description="Helical" evidence="11">
    <location>
        <begin position="54"/>
        <end position="72"/>
    </location>
</feature>
<dbReference type="EMBL" id="JAIZAY010000001">
    <property type="protein sequence ID" value="KAJ8049740.1"/>
    <property type="molecule type" value="Genomic_DNA"/>
</dbReference>
<evidence type="ECO:0000256" key="6">
    <source>
        <dbReference type="ARBA" id="ARBA00023136"/>
    </source>
</evidence>
<evidence type="ECO:0000256" key="4">
    <source>
        <dbReference type="ARBA" id="ARBA00022989"/>
    </source>
</evidence>
<comment type="caution">
    <text evidence="13">The sequence shown here is derived from an EMBL/GenBank/DDBJ whole genome shotgun (WGS) entry which is preliminary data.</text>
</comment>